<evidence type="ECO:0000313" key="1">
    <source>
        <dbReference type="EMBL" id="PNY83019.1"/>
    </source>
</evidence>
<proteinExistence type="predicted"/>
<gene>
    <name evidence="1" type="ORF">CVO96_11685</name>
</gene>
<evidence type="ECO:0000313" key="2">
    <source>
        <dbReference type="Proteomes" id="UP000236379"/>
    </source>
</evidence>
<dbReference type="AlphaFoldDB" id="A0A2K3V2J9"/>
<dbReference type="EMBL" id="PPPD01000001">
    <property type="protein sequence ID" value="PNY83019.1"/>
    <property type="molecule type" value="Genomic_DNA"/>
</dbReference>
<name>A0A2K3V2J9_9DEIO</name>
<keyword evidence="2" id="KW-1185">Reference proteome</keyword>
<reference evidence="1 2" key="1">
    <citation type="submission" date="2018-01" db="EMBL/GenBank/DDBJ databases">
        <title>Deinococcus koreensis sp. nov., a radiation-resistant bacterium isolated from river water.</title>
        <authorList>
            <person name="Choi A."/>
        </authorList>
    </citation>
    <scope>NUCLEOTIDE SEQUENCE [LARGE SCALE GENOMIC DNA]</scope>
    <source>
        <strain evidence="1 2">SJW1-2</strain>
    </source>
</reference>
<accession>A0A2K3V2J9</accession>
<comment type="caution">
    <text evidence="1">The sequence shown here is derived from an EMBL/GenBank/DDBJ whole genome shotgun (WGS) entry which is preliminary data.</text>
</comment>
<dbReference type="Proteomes" id="UP000236379">
    <property type="component" value="Unassembled WGS sequence"/>
</dbReference>
<organism evidence="1 2">
    <name type="scientific">Deinococcus koreensis</name>
    <dbReference type="NCBI Taxonomy" id="2054903"/>
    <lineage>
        <taxon>Bacteria</taxon>
        <taxon>Thermotogati</taxon>
        <taxon>Deinococcota</taxon>
        <taxon>Deinococci</taxon>
        <taxon>Deinococcales</taxon>
        <taxon>Deinococcaceae</taxon>
        <taxon>Deinococcus</taxon>
    </lineage>
</organism>
<protein>
    <submittedName>
        <fullName evidence="1">Uncharacterized protein</fullName>
    </submittedName>
</protein>
<dbReference type="OrthoDB" id="74041at2"/>
<sequence length="342" mass="35005">MLPLLLAACTGTEEVTSTLRLAVLTNGGGLLRAVTPEADTSATPVTDNGSAALTGGVSLDTLPSGRRLALTGTGGIESRNTDLADPQPFAAPGFTPVCLIQTAASAARDRLLTLSACPNGPQQLALYRENGTLVWTATLPPYLPPSPGSDTPPIRLAVLGDVGLVARPRVGGGSEVMRAAQTSAGAARAEVSTPLPTPALRDLAPYAAGVVAATDSGVQRLKASGEPDAATTIGAFGQGRIDRLWSGAAGTRALLAAWRSDQPSASAQPLLVWDGVATGAATVDSLRDLRDLTLAPDGFLYALTGTTLTRYDTVPGLSQGNWRPRTLLTGLNDARAVTWLVP</sequence>